<feature type="coiled-coil region" evidence="1">
    <location>
        <begin position="72"/>
        <end position="131"/>
    </location>
</feature>
<keyword evidence="4" id="KW-1185">Reference proteome</keyword>
<protein>
    <submittedName>
        <fullName evidence="3">Uncharacterized protein</fullName>
    </submittedName>
</protein>
<reference evidence="3 4" key="1">
    <citation type="journal article" date="2022" name="IScience">
        <title>An ultrasensitive nanofiber-based assay for enzymatic hydrolysis and deep-sea microbial degradation of cellulose.</title>
        <authorList>
            <person name="Tsudome M."/>
            <person name="Tachioka M."/>
            <person name="Miyazaki M."/>
            <person name="Uchimura K."/>
            <person name="Tsuda M."/>
            <person name="Takaki Y."/>
            <person name="Deguchi S."/>
        </authorList>
    </citation>
    <scope>NUCLEOTIDE SEQUENCE [LARGE SCALE GENOMIC DNA]</scope>
    <source>
        <strain evidence="3 4">GE09</strain>
    </source>
</reference>
<keyword evidence="1" id="KW-0175">Coiled coil</keyword>
<keyword evidence="2" id="KW-0472">Membrane</keyword>
<organism evidence="3 4">
    <name type="scientific">Marinagarivorans cellulosilyticus</name>
    <dbReference type="NCBI Taxonomy" id="2721545"/>
    <lineage>
        <taxon>Bacteria</taxon>
        <taxon>Pseudomonadati</taxon>
        <taxon>Pseudomonadota</taxon>
        <taxon>Gammaproteobacteria</taxon>
        <taxon>Cellvibrionales</taxon>
        <taxon>Cellvibrionaceae</taxon>
        <taxon>Marinagarivorans</taxon>
    </lineage>
</organism>
<feature type="transmembrane region" description="Helical" evidence="2">
    <location>
        <begin position="29"/>
        <end position="49"/>
    </location>
</feature>
<evidence type="ECO:0000313" key="3">
    <source>
        <dbReference type="EMBL" id="BCD96288.1"/>
    </source>
</evidence>
<keyword evidence="2" id="KW-1133">Transmembrane helix</keyword>
<proteinExistence type="predicted"/>
<name>A0AAN2BIU8_9GAMM</name>
<gene>
    <name evidence="3" type="ORF">MARGE09_P0488</name>
</gene>
<dbReference type="Proteomes" id="UP001320119">
    <property type="component" value="Chromosome"/>
</dbReference>
<dbReference type="EMBL" id="AP023086">
    <property type="protein sequence ID" value="BCD96288.1"/>
    <property type="molecule type" value="Genomic_DNA"/>
</dbReference>
<dbReference type="AlphaFoldDB" id="A0AAN2BIU8"/>
<evidence type="ECO:0000313" key="4">
    <source>
        <dbReference type="Proteomes" id="UP001320119"/>
    </source>
</evidence>
<sequence>MKSRNSIRAEKSIEDQYFESDHRAIPRNYFYISLAVSALLIAASFIYAFSFSQSQKELESSKARTISDKDLIGEQQERLSSLELVNDKLSNQLEKLQLQLEGNKASNQQIIQNLRKENEGLKKLSNSMKYEKIAVGKWVYIGLYRDGEWVVGKEISLNLTGDSMSSQLDELIGRSWKIKERYQIRENNNSNKDSHRYFSTQPNDVVIFSEYSYNPETFEVWGRIETYAQ</sequence>
<keyword evidence="2" id="KW-0812">Transmembrane</keyword>
<evidence type="ECO:0000256" key="1">
    <source>
        <dbReference type="SAM" id="Coils"/>
    </source>
</evidence>
<evidence type="ECO:0000256" key="2">
    <source>
        <dbReference type="SAM" id="Phobius"/>
    </source>
</evidence>
<dbReference type="RefSeq" id="WP_236985792.1">
    <property type="nucleotide sequence ID" value="NZ_AP023086.1"/>
</dbReference>
<dbReference type="KEGG" id="marq:MARGE09_P0488"/>
<accession>A0AAN2BIU8</accession>